<keyword evidence="5" id="KW-0539">Nucleus</keyword>
<feature type="compositionally biased region" description="Low complexity" evidence="6">
    <location>
        <begin position="146"/>
        <end position="160"/>
    </location>
</feature>
<protein>
    <submittedName>
        <fullName evidence="7">Uncharacterized protein</fullName>
    </submittedName>
</protein>
<dbReference type="GO" id="GO:0005654">
    <property type="term" value="C:nucleoplasm"/>
    <property type="evidence" value="ECO:0007669"/>
    <property type="project" value="UniProtKB-ARBA"/>
</dbReference>
<dbReference type="Pfam" id="PF08598">
    <property type="entry name" value="Sds3"/>
    <property type="match status" value="1"/>
</dbReference>
<proteinExistence type="predicted"/>
<evidence type="ECO:0000256" key="4">
    <source>
        <dbReference type="ARBA" id="ARBA00023163"/>
    </source>
</evidence>
<evidence type="ECO:0000256" key="1">
    <source>
        <dbReference type="ARBA" id="ARBA00004123"/>
    </source>
</evidence>
<keyword evidence="3" id="KW-0805">Transcription regulation</keyword>
<dbReference type="EMBL" id="HBIC01004972">
    <property type="protein sequence ID" value="CAE0273840.1"/>
    <property type="molecule type" value="Transcribed_RNA"/>
</dbReference>
<sequence length="358" mass="38664">MSRSQGSKRKAASLQGDDHVAEAAIIDGDDTINLAIDREIEREIAEIKAGRHPNLTESLESLARAKEKKIDAADRHRKMQINNINALYEYEVEDANALFKKAYLEVQEELIAELNSERSRQQLLFAEKEKSRRRANGAAAAAAVAASASSAPSTAPGGRSMRSSAAPGENGESAGSAVSNAYSKEYIYSRGGANGAGSSALSSSSSNGTKKRSSAPPSLDHVLPENSMRADFLEIVRDLHVRSSALEKTKAKALDKEVRLSGDLSELFIGDDSYSTGDLCTVFSVLSQENICGIITALSHRELVVRTATGVRFNVLVGQLRTGRVILSKDRDTAENAVVFQTAAEMQSVRDKYYKYSS</sequence>
<dbReference type="AlphaFoldDB" id="A0A7S3GR95"/>
<evidence type="ECO:0000256" key="3">
    <source>
        <dbReference type="ARBA" id="ARBA00023015"/>
    </source>
</evidence>
<gene>
    <name evidence="7" type="ORF">SELO1098_LOCUS2666</name>
</gene>
<organism evidence="7">
    <name type="scientific">Spumella elongata</name>
    <dbReference type="NCBI Taxonomy" id="89044"/>
    <lineage>
        <taxon>Eukaryota</taxon>
        <taxon>Sar</taxon>
        <taxon>Stramenopiles</taxon>
        <taxon>Ochrophyta</taxon>
        <taxon>Chrysophyceae</taxon>
        <taxon>Chromulinales</taxon>
        <taxon>Chromulinaceae</taxon>
        <taxon>Spumella</taxon>
    </lineage>
</organism>
<dbReference type="GO" id="GO:0010468">
    <property type="term" value="P:regulation of gene expression"/>
    <property type="evidence" value="ECO:0007669"/>
    <property type="project" value="UniProtKB-ARBA"/>
</dbReference>
<feature type="region of interest" description="Disordered" evidence="6">
    <location>
        <begin position="146"/>
        <end position="176"/>
    </location>
</feature>
<evidence type="ECO:0000256" key="5">
    <source>
        <dbReference type="ARBA" id="ARBA00023242"/>
    </source>
</evidence>
<feature type="compositionally biased region" description="Low complexity" evidence="6">
    <location>
        <begin position="198"/>
        <end position="208"/>
    </location>
</feature>
<keyword evidence="4" id="KW-0804">Transcription</keyword>
<reference evidence="7" key="1">
    <citation type="submission" date="2021-01" db="EMBL/GenBank/DDBJ databases">
        <authorList>
            <person name="Corre E."/>
            <person name="Pelletier E."/>
            <person name="Niang G."/>
            <person name="Scheremetjew M."/>
            <person name="Finn R."/>
            <person name="Kale V."/>
            <person name="Holt S."/>
            <person name="Cochrane G."/>
            <person name="Meng A."/>
            <person name="Brown T."/>
            <person name="Cohen L."/>
        </authorList>
    </citation>
    <scope>NUCLEOTIDE SEQUENCE</scope>
    <source>
        <strain evidence="7">CCAP 955/1</strain>
    </source>
</reference>
<evidence type="ECO:0000256" key="2">
    <source>
        <dbReference type="ARBA" id="ARBA00022491"/>
    </source>
</evidence>
<evidence type="ECO:0000256" key="6">
    <source>
        <dbReference type="SAM" id="MobiDB-lite"/>
    </source>
</evidence>
<dbReference type="SMART" id="SM01401">
    <property type="entry name" value="Sds3"/>
    <property type="match status" value="1"/>
</dbReference>
<accession>A0A7S3GR95</accession>
<evidence type="ECO:0000313" key="7">
    <source>
        <dbReference type="EMBL" id="CAE0273840.1"/>
    </source>
</evidence>
<dbReference type="InterPro" id="IPR013907">
    <property type="entry name" value="Sds3"/>
</dbReference>
<feature type="region of interest" description="Disordered" evidence="6">
    <location>
        <begin position="198"/>
        <end position="223"/>
    </location>
</feature>
<name>A0A7S3GR95_9STRA</name>
<comment type="subcellular location">
    <subcellularLocation>
        <location evidence="1">Nucleus</location>
    </subcellularLocation>
</comment>
<keyword evidence="2" id="KW-0678">Repressor</keyword>